<dbReference type="SUPFAM" id="SSF81301">
    <property type="entry name" value="Nucleotidyltransferase"/>
    <property type="match status" value="1"/>
</dbReference>
<evidence type="ECO:0000313" key="3">
    <source>
        <dbReference type="EMBL" id="AKS35165.1"/>
    </source>
</evidence>
<dbReference type="KEGG" id="mgo:AFA91_28345"/>
<evidence type="ECO:0000259" key="2">
    <source>
        <dbReference type="Pfam" id="PF10335"/>
    </source>
</evidence>
<dbReference type="Proteomes" id="UP000062255">
    <property type="component" value="Chromosome"/>
</dbReference>
<dbReference type="Pfam" id="PF03445">
    <property type="entry name" value="DUF294"/>
    <property type="match status" value="1"/>
</dbReference>
<dbReference type="PATRIC" id="fig|134601.6.peg.5855"/>
<gene>
    <name evidence="3" type="ORF">AFA91_28345</name>
</gene>
<dbReference type="Pfam" id="PF10335">
    <property type="entry name" value="DUF294_C"/>
    <property type="match status" value="1"/>
</dbReference>
<proteinExistence type="predicted"/>
<dbReference type="STRING" id="134601.AFA91_28345"/>
<dbReference type="InterPro" id="IPR005105">
    <property type="entry name" value="GlnD_Uridyltrans_N"/>
</dbReference>
<feature type="domain" description="DUF294" evidence="2">
    <location>
        <begin position="185"/>
        <end position="320"/>
    </location>
</feature>
<evidence type="ECO:0000259" key="1">
    <source>
        <dbReference type="Pfam" id="PF03445"/>
    </source>
</evidence>
<reference evidence="3 4" key="1">
    <citation type="submission" date="2015-07" db="EMBL/GenBank/DDBJ databases">
        <title>Complete genome sequence of Mycobacterium goodii X7B, a facultative thermophilic biodesulfurizing bacterium.</title>
        <authorList>
            <person name="Yu B."/>
            <person name="Li F."/>
            <person name="Xu P."/>
        </authorList>
    </citation>
    <scope>NUCLEOTIDE SEQUENCE [LARGE SCALE GENOMIC DNA]</scope>
    <source>
        <strain evidence="3 4">X7B</strain>
    </source>
</reference>
<dbReference type="GO" id="GO:0008773">
    <property type="term" value="F:[protein-PII] uridylyltransferase activity"/>
    <property type="evidence" value="ECO:0007669"/>
    <property type="project" value="InterPro"/>
</dbReference>
<dbReference type="InterPro" id="IPR043519">
    <property type="entry name" value="NT_sf"/>
</dbReference>
<organism evidence="3 4">
    <name type="scientific">Mycolicibacterium goodii</name>
    <name type="common">Mycobacterium goodii</name>
    <dbReference type="NCBI Taxonomy" id="134601"/>
    <lineage>
        <taxon>Bacteria</taxon>
        <taxon>Bacillati</taxon>
        <taxon>Actinomycetota</taxon>
        <taxon>Actinomycetes</taxon>
        <taxon>Mycobacteriales</taxon>
        <taxon>Mycobacteriaceae</taxon>
        <taxon>Mycolicibacterium</taxon>
    </lineage>
</organism>
<dbReference type="RefSeq" id="WP_049747623.1">
    <property type="nucleotide sequence ID" value="NZ_CP012150.1"/>
</dbReference>
<protein>
    <submittedName>
        <fullName evidence="3">Uncharacterized protein</fullName>
    </submittedName>
</protein>
<dbReference type="OrthoDB" id="9789996at2"/>
<name>A0A0K0XCQ1_MYCGD</name>
<dbReference type="EMBL" id="CP012150">
    <property type="protein sequence ID" value="AKS35165.1"/>
    <property type="molecule type" value="Genomic_DNA"/>
</dbReference>
<dbReference type="InterPro" id="IPR018821">
    <property type="entry name" value="DUF294_put_nucleoTrafse_sb-bd"/>
</dbReference>
<dbReference type="AlphaFoldDB" id="A0A0K0XCQ1"/>
<sequence>MRALELVQHRIDAAASAAELHDATAELPAVAGAFVGARAATVSRAWSTLLHRALRTAARIVGPAAGTWYASGSVGRGEALPGSDLDTLFVRDADTPADVALRHALDVHDLLGACGIRGDDKGVTAARARFNRTAAEWTEGIDRWAGHPEADRGVVMIGLLADAAPVTDGPDLAGQVGAAVRTQPDALAAMLQDATYIRAHVPSRLRVLTTRDGGVDIKAAAVDPVVRIARWAALSCGSPARGTGERIRDAAGSRFLDDEDAEVLTRCHAIGSSIRWRMRAAQRVAPEATDHVAMSALSPQDRTALRGIGRDVTGLQRKLDYLASTSVFSPW</sequence>
<evidence type="ECO:0000313" key="4">
    <source>
        <dbReference type="Proteomes" id="UP000062255"/>
    </source>
</evidence>
<feature type="domain" description="Protein-PII uridylyltransferase N-terminal" evidence="1">
    <location>
        <begin position="36"/>
        <end position="149"/>
    </location>
</feature>
<accession>A0A0K0XCQ1</accession>